<reference evidence="2 3" key="1">
    <citation type="submission" date="2020-12" db="EMBL/GenBank/DDBJ databases">
        <title>FDA dAtabase for Regulatory Grade micrObial Sequences (FDA-ARGOS): Supporting development and validation of Infectious Disease Dx tests.</title>
        <authorList>
            <person name="Kerrigan L."/>
            <person name="Long C."/>
            <person name="Tallon L."/>
            <person name="Sadzewicz L."/>
            <person name="Zhao X."/>
            <person name="Boylan J."/>
            <person name="Ott S."/>
            <person name="Bowen H."/>
            <person name="Vavikolanu K."/>
            <person name="Mehta A."/>
            <person name="Aluvathingal J."/>
            <person name="Nadendla S."/>
            <person name="Yan Y."/>
            <person name="Sichtig H."/>
        </authorList>
    </citation>
    <scope>NUCLEOTIDE SEQUENCE [LARGE SCALE GENOMIC DNA]</scope>
    <source>
        <strain evidence="2 3">FDAARGOS_1031</strain>
    </source>
</reference>
<feature type="transmembrane region" description="Helical" evidence="1">
    <location>
        <begin position="12"/>
        <end position="31"/>
    </location>
</feature>
<name>A0A7T7UWJ7_9FLAO</name>
<evidence type="ECO:0000313" key="3">
    <source>
        <dbReference type="Proteomes" id="UP000595426"/>
    </source>
</evidence>
<keyword evidence="3" id="KW-1185">Reference proteome</keyword>
<dbReference type="Proteomes" id="UP000595426">
    <property type="component" value="Chromosome"/>
</dbReference>
<organism evidence="2 3">
    <name type="scientific">Elizabethkingia bruuniana</name>
    <dbReference type="NCBI Taxonomy" id="1756149"/>
    <lineage>
        <taxon>Bacteria</taxon>
        <taxon>Pseudomonadati</taxon>
        <taxon>Bacteroidota</taxon>
        <taxon>Flavobacteriia</taxon>
        <taxon>Flavobacteriales</taxon>
        <taxon>Weeksellaceae</taxon>
        <taxon>Elizabethkingia</taxon>
    </lineage>
</organism>
<dbReference type="AlphaFoldDB" id="A0A7T7UWJ7"/>
<dbReference type="EMBL" id="CP067018">
    <property type="protein sequence ID" value="QQN57487.1"/>
    <property type="molecule type" value="Genomic_DNA"/>
</dbReference>
<evidence type="ECO:0000256" key="1">
    <source>
        <dbReference type="SAM" id="Phobius"/>
    </source>
</evidence>
<accession>A0A7T7UWJ7</accession>
<proteinExistence type="predicted"/>
<keyword evidence="1" id="KW-1133">Transmembrane helix</keyword>
<keyword evidence="1" id="KW-0812">Transmembrane</keyword>
<evidence type="ECO:0000313" key="2">
    <source>
        <dbReference type="EMBL" id="QQN57487.1"/>
    </source>
</evidence>
<dbReference type="RefSeq" id="WP_034871295.1">
    <property type="nucleotide sequence ID" value="NZ_CP067018.1"/>
</dbReference>
<protein>
    <submittedName>
        <fullName evidence="2">Uncharacterized protein</fullName>
    </submittedName>
</protein>
<gene>
    <name evidence="2" type="ORF">I6H88_13645</name>
</gene>
<sequence>MSDLDFLKNFDFWAVVIAFIALLWTIITSVIQLKINKQQKIINQNLIKSEGQAILISQIIKLDRYWKIFIVNNGKGKASNINIIYDKEELVTKGIHIMNKTPRKYPDLETGQNIEIVVFTEEWHQSQFTIEIAWDDIETNNTKYQVLEFSES</sequence>
<keyword evidence="1" id="KW-0472">Membrane</keyword>